<dbReference type="AlphaFoldDB" id="A0A0C3QKC5"/>
<reference evidence="3 4" key="1">
    <citation type="submission" date="2014-04" db="EMBL/GenBank/DDBJ databases">
        <authorList>
            <consortium name="DOE Joint Genome Institute"/>
            <person name="Kuo A."/>
            <person name="Girlanda M."/>
            <person name="Perotto S."/>
            <person name="Kohler A."/>
            <person name="Nagy L.G."/>
            <person name="Floudas D."/>
            <person name="Copeland A."/>
            <person name="Barry K.W."/>
            <person name="Cichocki N."/>
            <person name="Veneault-Fourrey C."/>
            <person name="LaButti K."/>
            <person name="Lindquist E.A."/>
            <person name="Lipzen A."/>
            <person name="Lundell T."/>
            <person name="Morin E."/>
            <person name="Murat C."/>
            <person name="Sun H."/>
            <person name="Tunlid A."/>
            <person name="Henrissat B."/>
            <person name="Grigoriev I.V."/>
            <person name="Hibbett D.S."/>
            <person name="Martin F."/>
            <person name="Nordberg H.P."/>
            <person name="Cantor M.N."/>
            <person name="Hua S.X."/>
        </authorList>
    </citation>
    <scope>NUCLEOTIDE SEQUENCE [LARGE SCALE GENOMIC DNA]</scope>
    <source>
        <strain evidence="3 4">MUT 4182</strain>
    </source>
</reference>
<protein>
    <submittedName>
        <fullName evidence="3">Uncharacterized protein</fullName>
    </submittedName>
</protein>
<feature type="compositionally biased region" description="Polar residues" evidence="1">
    <location>
        <begin position="71"/>
        <end position="94"/>
    </location>
</feature>
<reference evidence="4" key="2">
    <citation type="submission" date="2015-01" db="EMBL/GenBank/DDBJ databases">
        <title>Evolutionary Origins and Diversification of the Mycorrhizal Mutualists.</title>
        <authorList>
            <consortium name="DOE Joint Genome Institute"/>
            <consortium name="Mycorrhizal Genomics Consortium"/>
            <person name="Kohler A."/>
            <person name="Kuo A."/>
            <person name="Nagy L.G."/>
            <person name="Floudas D."/>
            <person name="Copeland A."/>
            <person name="Barry K.W."/>
            <person name="Cichocki N."/>
            <person name="Veneault-Fourrey C."/>
            <person name="LaButti K."/>
            <person name="Lindquist E.A."/>
            <person name="Lipzen A."/>
            <person name="Lundell T."/>
            <person name="Morin E."/>
            <person name="Murat C."/>
            <person name="Riley R."/>
            <person name="Ohm R."/>
            <person name="Sun H."/>
            <person name="Tunlid A."/>
            <person name="Henrissat B."/>
            <person name="Grigoriev I.V."/>
            <person name="Hibbett D.S."/>
            <person name="Martin F."/>
        </authorList>
    </citation>
    <scope>NUCLEOTIDE SEQUENCE [LARGE SCALE GENOMIC DNA]</scope>
    <source>
        <strain evidence="4">MUT 4182</strain>
    </source>
</reference>
<feature type="signal peptide" evidence="2">
    <location>
        <begin position="1"/>
        <end position="19"/>
    </location>
</feature>
<evidence type="ECO:0000313" key="3">
    <source>
        <dbReference type="EMBL" id="KIO27781.1"/>
    </source>
</evidence>
<proteinExistence type="predicted"/>
<dbReference type="Proteomes" id="UP000054248">
    <property type="component" value="Unassembled WGS sequence"/>
</dbReference>
<gene>
    <name evidence="3" type="ORF">M407DRAFT_7106</name>
</gene>
<keyword evidence="2" id="KW-0732">Signal</keyword>
<sequence length="118" mass="12822">MFMSGVFAVFSELICRGAATSHPRDLSPNNNNHDRPHKQAATTTPGRSSPPSGKDPSGHGRSKAVAPKPVESSQVDGSEVTESAQQELATTESRAFSEVERRIYLKCCRVQDKIENPK</sequence>
<evidence type="ECO:0000313" key="4">
    <source>
        <dbReference type="Proteomes" id="UP000054248"/>
    </source>
</evidence>
<name>A0A0C3QKC5_9AGAM</name>
<keyword evidence="4" id="KW-1185">Reference proteome</keyword>
<feature type="compositionally biased region" description="Polar residues" evidence="1">
    <location>
        <begin position="40"/>
        <end position="51"/>
    </location>
</feature>
<evidence type="ECO:0000256" key="2">
    <source>
        <dbReference type="SAM" id="SignalP"/>
    </source>
</evidence>
<accession>A0A0C3QKC5</accession>
<feature type="chain" id="PRO_5002168905" evidence="2">
    <location>
        <begin position="20"/>
        <end position="118"/>
    </location>
</feature>
<feature type="region of interest" description="Disordered" evidence="1">
    <location>
        <begin position="20"/>
        <end position="95"/>
    </location>
</feature>
<dbReference type="HOGENOM" id="CLU_2074890_0_0_1"/>
<evidence type="ECO:0000256" key="1">
    <source>
        <dbReference type="SAM" id="MobiDB-lite"/>
    </source>
</evidence>
<organism evidence="3 4">
    <name type="scientific">Tulasnella calospora MUT 4182</name>
    <dbReference type="NCBI Taxonomy" id="1051891"/>
    <lineage>
        <taxon>Eukaryota</taxon>
        <taxon>Fungi</taxon>
        <taxon>Dikarya</taxon>
        <taxon>Basidiomycota</taxon>
        <taxon>Agaricomycotina</taxon>
        <taxon>Agaricomycetes</taxon>
        <taxon>Cantharellales</taxon>
        <taxon>Tulasnellaceae</taxon>
        <taxon>Tulasnella</taxon>
    </lineage>
</organism>
<dbReference type="EMBL" id="KN823003">
    <property type="protein sequence ID" value="KIO27781.1"/>
    <property type="molecule type" value="Genomic_DNA"/>
</dbReference>